<reference evidence="1" key="2">
    <citation type="submission" date="2025-08" db="UniProtKB">
        <authorList>
            <consortium name="Ensembl"/>
        </authorList>
    </citation>
    <scope>IDENTIFICATION</scope>
</reference>
<name>A0AC11E922_SHEEP</name>
<reference evidence="1" key="3">
    <citation type="submission" date="2025-09" db="UniProtKB">
        <authorList>
            <consortium name="Ensembl"/>
        </authorList>
    </citation>
    <scope>IDENTIFICATION</scope>
</reference>
<organism evidence="1">
    <name type="scientific">Ovis aries</name>
    <name type="common">Sheep</name>
    <dbReference type="NCBI Taxonomy" id="9940"/>
    <lineage>
        <taxon>Eukaryota</taxon>
        <taxon>Metazoa</taxon>
        <taxon>Chordata</taxon>
        <taxon>Craniata</taxon>
        <taxon>Vertebrata</taxon>
        <taxon>Euteleostomi</taxon>
        <taxon>Mammalia</taxon>
        <taxon>Eutheria</taxon>
        <taxon>Laurasiatheria</taxon>
        <taxon>Artiodactyla</taxon>
        <taxon>Ruminantia</taxon>
        <taxon>Pecora</taxon>
        <taxon>Bovidae</taxon>
        <taxon>Caprinae</taxon>
        <taxon>Ovis</taxon>
    </lineage>
</organism>
<evidence type="ECO:0000313" key="1">
    <source>
        <dbReference type="Ensembl" id="ENSOARP00020057069.1"/>
    </source>
</evidence>
<dbReference type="Ensembl" id="ENSOART00020075071.1">
    <property type="protein sequence ID" value="ENSOARP00020057069.1"/>
    <property type="gene ID" value="ENSOARG00020032660.1"/>
</dbReference>
<protein>
    <submittedName>
        <fullName evidence="1">Uncharacterized protein</fullName>
    </submittedName>
</protein>
<reference evidence="1" key="1">
    <citation type="submission" date="2020-11" db="EMBL/GenBank/DDBJ databases">
        <authorList>
            <person name="Davenport K.M."/>
            <person name="Bickhart D.M."/>
            <person name="Smith T.P.L."/>
            <person name="Murdoch B.M."/>
            <person name="Rosen B.D."/>
        </authorList>
    </citation>
    <scope>NUCLEOTIDE SEQUENCE [LARGE SCALE GENOMIC DNA]</scope>
    <source>
        <strain evidence="1">OAR_USU_Benz2616</strain>
    </source>
</reference>
<proteinExistence type="predicted"/>
<sequence length="136" mass="15004">VGGNVLVLLKIVLLSQDLFGFPLFSKTRLQSPLLFRKLVATLSGSTTVPRHLGQKQGTLRFYADLCTGVHEMNLVPLSEGSCSHQRTRPPAEERERWFFPIIGHMGICTSTGVIRDFAGPYFVSDRPGGQCGQKES</sequence>
<accession>A0AC11E922</accession>